<sequence>MDGYHGKEILGSKLSIMQSTATREVGAQTNARIKWPGYHIIKKEEAMKFTVETFYQGDWISASGSPVHLGL</sequence>
<accession>A0A9Q0V619</accession>
<proteinExistence type="predicted"/>
<comment type="caution">
    <text evidence="1">The sequence shown here is derived from an EMBL/GenBank/DDBJ whole genome shotgun (WGS) entry which is preliminary data.</text>
</comment>
<dbReference type="Proteomes" id="UP001151529">
    <property type="component" value="Chromosome 6"/>
</dbReference>
<reference evidence="1" key="2">
    <citation type="journal article" date="2023" name="Int. J. Mol. Sci.">
        <title>De Novo Assembly and Annotation of 11 Diverse Shrub Willow (Salix) Genomes Reveals Novel Gene Organization in Sex-Linked Regions.</title>
        <authorList>
            <person name="Hyden B."/>
            <person name="Feng K."/>
            <person name="Yates T.B."/>
            <person name="Jawdy S."/>
            <person name="Cereghino C."/>
            <person name="Smart L.B."/>
            <person name="Muchero W."/>
        </authorList>
    </citation>
    <scope>NUCLEOTIDE SEQUENCE [LARGE SCALE GENOMIC DNA]</scope>
    <source>
        <tissue evidence="1">Shoot tip</tissue>
    </source>
</reference>
<evidence type="ECO:0000313" key="1">
    <source>
        <dbReference type="EMBL" id="KAJ6742622.1"/>
    </source>
</evidence>
<name>A0A9Q0V619_SALVM</name>
<dbReference type="OrthoDB" id="2019149at2759"/>
<protein>
    <submittedName>
        <fullName evidence="1">PECTINESTERASE</fullName>
    </submittedName>
</protein>
<reference evidence="1" key="1">
    <citation type="submission" date="2022-11" db="EMBL/GenBank/DDBJ databases">
        <authorList>
            <person name="Hyden B.L."/>
            <person name="Feng K."/>
            <person name="Yates T."/>
            <person name="Jawdy S."/>
            <person name="Smart L.B."/>
            <person name="Muchero W."/>
        </authorList>
    </citation>
    <scope>NUCLEOTIDE SEQUENCE</scope>
    <source>
        <tissue evidence="1">Shoot tip</tissue>
    </source>
</reference>
<organism evidence="1 2">
    <name type="scientific">Salix viminalis</name>
    <name type="common">Common osier</name>
    <name type="synonym">Basket willow</name>
    <dbReference type="NCBI Taxonomy" id="40686"/>
    <lineage>
        <taxon>Eukaryota</taxon>
        <taxon>Viridiplantae</taxon>
        <taxon>Streptophyta</taxon>
        <taxon>Embryophyta</taxon>
        <taxon>Tracheophyta</taxon>
        <taxon>Spermatophyta</taxon>
        <taxon>Magnoliopsida</taxon>
        <taxon>eudicotyledons</taxon>
        <taxon>Gunneridae</taxon>
        <taxon>Pentapetalae</taxon>
        <taxon>rosids</taxon>
        <taxon>fabids</taxon>
        <taxon>Malpighiales</taxon>
        <taxon>Salicaceae</taxon>
        <taxon>Saliceae</taxon>
        <taxon>Salix</taxon>
    </lineage>
</organism>
<dbReference type="EMBL" id="JAPFFL010000002">
    <property type="protein sequence ID" value="KAJ6742622.1"/>
    <property type="molecule type" value="Genomic_DNA"/>
</dbReference>
<keyword evidence="2" id="KW-1185">Reference proteome</keyword>
<evidence type="ECO:0000313" key="2">
    <source>
        <dbReference type="Proteomes" id="UP001151529"/>
    </source>
</evidence>
<dbReference type="AlphaFoldDB" id="A0A9Q0V619"/>
<gene>
    <name evidence="1" type="ORF">OIU85_016682</name>
</gene>